<evidence type="ECO:0000256" key="1">
    <source>
        <dbReference type="SAM" id="MobiDB-lite"/>
    </source>
</evidence>
<dbReference type="EMBL" id="BAAAMU010000064">
    <property type="protein sequence ID" value="GAA1661075.1"/>
    <property type="molecule type" value="Genomic_DNA"/>
</dbReference>
<proteinExistence type="predicted"/>
<feature type="compositionally biased region" description="Basic residues" evidence="1">
    <location>
        <begin position="13"/>
        <end position="25"/>
    </location>
</feature>
<gene>
    <name evidence="2" type="ORF">GCM10009733_068530</name>
</gene>
<accession>A0ABP4RV47</accession>
<dbReference type="Proteomes" id="UP001500064">
    <property type="component" value="Unassembled WGS sequence"/>
</dbReference>
<name>A0ABP4RV47_9ACTN</name>
<organism evidence="2 3">
    <name type="scientific">Nonomuraea maheshkhaliensis</name>
    <dbReference type="NCBI Taxonomy" id="419590"/>
    <lineage>
        <taxon>Bacteria</taxon>
        <taxon>Bacillati</taxon>
        <taxon>Actinomycetota</taxon>
        <taxon>Actinomycetes</taxon>
        <taxon>Streptosporangiales</taxon>
        <taxon>Streptosporangiaceae</taxon>
        <taxon>Nonomuraea</taxon>
    </lineage>
</organism>
<comment type="caution">
    <text evidence="2">The sequence shown here is derived from an EMBL/GenBank/DDBJ whole genome shotgun (WGS) entry which is preliminary data.</text>
</comment>
<keyword evidence="3" id="KW-1185">Reference proteome</keyword>
<evidence type="ECO:0000313" key="3">
    <source>
        <dbReference type="Proteomes" id="UP001500064"/>
    </source>
</evidence>
<sequence>MKSFMSCDSARPRLTRHTGSRRRSAQPRSTKPRSAEPRSAEPRSTKPRSAEPITIPDARRLLGGRHPSPGPPTCGQARRPCGQRLTGAAGYPRFSLAPYE</sequence>
<protein>
    <submittedName>
        <fullName evidence="2">Uncharacterized protein</fullName>
    </submittedName>
</protein>
<feature type="compositionally biased region" description="Basic and acidic residues" evidence="1">
    <location>
        <begin position="33"/>
        <end position="44"/>
    </location>
</feature>
<reference evidence="3" key="1">
    <citation type="journal article" date="2019" name="Int. J. Syst. Evol. Microbiol.">
        <title>The Global Catalogue of Microorganisms (GCM) 10K type strain sequencing project: providing services to taxonomists for standard genome sequencing and annotation.</title>
        <authorList>
            <consortium name="The Broad Institute Genomics Platform"/>
            <consortium name="The Broad Institute Genome Sequencing Center for Infectious Disease"/>
            <person name="Wu L."/>
            <person name="Ma J."/>
        </authorList>
    </citation>
    <scope>NUCLEOTIDE SEQUENCE [LARGE SCALE GENOMIC DNA]</scope>
    <source>
        <strain evidence="3">JCM 13929</strain>
    </source>
</reference>
<feature type="region of interest" description="Disordered" evidence="1">
    <location>
        <begin position="1"/>
        <end position="100"/>
    </location>
</feature>
<evidence type="ECO:0000313" key="2">
    <source>
        <dbReference type="EMBL" id="GAA1661075.1"/>
    </source>
</evidence>